<proteinExistence type="predicted"/>
<sequence length="202" mass="21609">MRTSTTKSTRKLLIPGLILGVALAGNSYAADDKEDGYQGAMKDAWLDGRIETAFTLNRHLNPFSIDTKVENGVVLLEGEVESDIDRDLAGEIAQNVDGVASVNNELTVRGENSMEKMTGKAKKTANSFMQTVGDATITATVKTRLMANSNTKGLSINVDTKDDVVTLSGTVESSEERDLAEALAKNTGDVARVDNKLVVSNQ</sequence>
<evidence type="ECO:0000256" key="1">
    <source>
        <dbReference type="SAM" id="SignalP"/>
    </source>
</evidence>
<dbReference type="PROSITE" id="PS50914">
    <property type="entry name" value="BON"/>
    <property type="match status" value="2"/>
</dbReference>
<dbReference type="KEGG" id="woc:BA177_16845"/>
<dbReference type="InterPro" id="IPR007055">
    <property type="entry name" value="BON_dom"/>
</dbReference>
<dbReference type="RefSeq" id="WP_068618142.1">
    <property type="nucleotide sequence ID" value="NZ_CP016268.1"/>
</dbReference>
<gene>
    <name evidence="3" type="ORF">BA177_16845</name>
</gene>
<feature type="domain" description="BON" evidence="2">
    <location>
        <begin position="133"/>
        <end position="201"/>
    </location>
</feature>
<dbReference type="STRING" id="1548547.BA177_16845"/>
<dbReference type="Gene3D" id="3.30.1340.30">
    <property type="match status" value="2"/>
</dbReference>
<feature type="signal peptide" evidence="1">
    <location>
        <begin position="1"/>
        <end position="29"/>
    </location>
</feature>
<accession>A0A193LJB6</accession>
<dbReference type="Proteomes" id="UP000092695">
    <property type="component" value="Chromosome"/>
</dbReference>
<dbReference type="InterPro" id="IPR051686">
    <property type="entry name" value="Lipoprotein_DolP"/>
</dbReference>
<name>A0A193LJB6_9GAMM</name>
<dbReference type="PANTHER" id="PTHR34606">
    <property type="entry name" value="BON DOMAIN-CONTAINING PROTEIN"/>
    <property type="match status" value="1"/>
</dbReference>
<keyword evidence="1" id="KW-0732">Signal</keyword>
<protein>
    <recommendedName>
        <fullName evidence="2">BON domain-containing protein</fullName>
    </recommendedName>
</protein>
<dbReference type="PANTHER" id="PTHR34606:SF15">
    <property type="entry name" value="BON DOMAIN-CONTAINING PROTEIN"/>
    <property type="match status" value="1"/>
</dbReference>
<dbReference type="EMBL" id="CP016268">
    <property type="protein sequence ID" value="ANO52630.1"/>
    <property type="molecule type" value="Genomic_DNA"/>
</dbReference>
<organism evidence="3 4">
    <name type="scientific">Woeseia oceani</name>
    <dbReference type="NCBI Taxonomy" id="1548547"/>
    <lineage>
        <taxon>Bacteria</taxon>
        <taxon>Pseudomonadati</taxon>
        <taxon>Pseudomonadota</taxon>
        <taxon>Gammaproteobacteria</taxon>
        <taxon>Woeseiales</taxon>
        <taxon>Woeseiaceae</taxon>
        <taxon>Woeseia</taxon>
    </lineage>
</organism>
<dbReference type="InterPro" id="IPR014004">
    <property type="entry name" value="Transpt-assoc_nodulatn_dom_bac"/>
</dbReference>
<dbReference type="SMART" id="SM00749">
    <property type="entry name" value="BON"/>
    <property type="match status" value="2"/>
</dbReference>
<evidence type="ECO:0000313" key="4">
    <source>
        <dbReference type="Proteomes" id="UP000092695"/>
    </source>
</evidence>
<keyword evidence="4" id="KW-1185">Reference proteome</keyword>
<dbReference type="OrthoDB" id="5733310at2"/>
<feature type="domain" description="BON" evidence="2">
    <location>
        <begin position="42"/>
        <end position="110"/>
    </location>
</feature>
<evidence type="ECO:0000259" key="2">
    <source>
        <dbReference type="PROSITE" id="PS50914"/>
    </source>
</evidence>
<dbReference type="Pfam" id="PF04972">
    <property type="entry name" value="BON"/>
    <property type="match status" value="2"/>
</dbReference>
<feature type="chain" id="PRO_5008260322" description="BON domain-containing protein" evidence="1">
    <location>
        <begin position="30"/>
        <end position="202"/>
    </location>
</feature>
<evidence type="ECO:0000313" key="3">
    <source>
        <dbReference type="EMBL" id="ANO52630.1"/>
    </source>
</evidence>
<reference evidence="3 4" key="1">
    <citation type="submission" date="2016-06" db="EMBL/GenBank/DDBJ databases">
        <title>Complete genome sequence of a deep-branching marine Gamma Proteobacterium Woeseia oceani type strain XK5.</title>
        <authorList>
            <person name="Mu D."/>
            <person name="Du Z."/>
        </authorList>
    </citation>
    <scope>NUCLEOTIDE SEQUENCE [LARGE SCALE GENOMIC DNA]</scope>
    <source>
        <strain evidence="3 4">XK5</strain>
    </source>
</reference>
<dbReference type="AlphaFoldDB" id="A0A193LJB6"/>